<dbReference type="Pfam" id="PF14362">
    <property type="entry name" value="DUF4407"/>
    <property type="match status" value="1"/>
</dbReference>
<evidence type="ECO:0000256" key="1">
    <source>
        <dbReference type="SAM" id="Phobius"/>
    </source>
</evidence>
<dbReference type="RefSeq" id="WP_254087532.1">
    <property type="nucleotide sequence ID" value="NZ_JAHESE010000045.1"/>
</dbReference>
<dbReference type="InterPro" id="IPR025519">
    <property type="entry name" value="DUF4407"/>
</dbReference>
<name>A0AAP2E526_9BACT</name>
<evidence type="ECO:0000313" key="2">
    <source>
        <dbReference type="EMBL" id="MBT1711964.1"/>
    </source>
</evidence>
<keyword evidence="1" id="KW-1133">Transmembrane helix</keyword>
<feature type="transmembrane region" description="Helical" evidence="1">
    <location>
        <begin position="90"/>
        <end position="111"/>
    </location>
</feature>
<reference evidence="2 3" key="1">
    <citation type="submission" date="2021-05" db="EMBL/GenBank/DDBJ databases">
        <title>A Polyphasic approach of four new species of the genus Ohtaekwangia: Ohtaekwangia histidinii sp. nov., Ohtaekwangia cretensis sp. nov., Ohtaekwangia indiensis sp. nov., Ohtaekwangia reichenbachii sp. nov. from diverse environment.</title>
        <authorList>
            <person name="Octaviana S."/>
        </authorList>
    </citation>
    <scope>NUCLEOTIDE SEQUENCE [LARGE SCALE GENOMIC DNA]</scope>
    <source>
        <strain evidence="2 3">PWU5</strain>
    </source>
</reference>
<dbReference type="AlphaFoldDB" id="A0AAP2E526"/>
<proteinExistence type="predicted"/>
<sequence>MRNGWLKFGCFLTGINYKILSSCSELSKKRLLKYTSALLIICLLWMFIGYAFTERYLKGTWYMCLAGSILMIFLIVQIERQVILASKSSWLMGGFRTLIALSMAMIGTVIIDQNMFKDDIEKRKIMTIGDEVKRVFPIRAEEYRRQLAEIDSTIVSKEKEKRQIIDEISKNPFVKIVEQDISYDTAKRKSTNVSIRKLPNPQASLLEPMDKMILALHKEKAKRDSSLIGLRQQIEGEIKANVGFLDELEVMFSLLSESGISFGAWLIWFIFLLALELFILVSKIGELETDYDRRMQQQMELHYRRIALLKQQAE</sequence>
<feature type="transmembrane region" description="Helical" evidence="1">
    <location>
        <begin position="262"/>
        <end position="285"/>
    </location>
</feature>
<accession>A0AAP2E526</accession>
<gene>
    <name evidence="2" type="ORF">KK062_27220</name>
</gene>
<keyword evidence="1" id="KW-0472">Membrane</keyword>
<keyword evidence="1" id="KW-0812">Transmembrane</keyword>
<feature type="transmembrane region" description="Helical" evidence="1">
    <location>
        <begin position="59"/>
        <end position="78"/>
    </location>
</feature>
<comment type="caution">
    <text evidence="2">The sequence shown here is derived from an EMBL/GenBank/DDBJ whole genome shotgun (WGS) entry which is preliminary data.</text>
</comment>
<dbReference type="EMBL" id="JAHESE010000045">
    <property type="protein sequence ID" value="MBT1711964.1"/>
    <property type="molecule type" value="Genomic_DNA"/>
</dbReference>
<organism evidence="2 3">
    <name type="scientific">Dawidia cretensis</name>
    <dbReference type="NCBI Taxonomy" id="2782350"/>
    <lineage>
        <taxon>Bacteria</taxon>
        <taxon>Pseudomonadati</taxon>
        <taxon>Bacteroidota</taxon>
        <taxon>Cytophagia</taxon>
        <taxon>Cytophagales</taxon>
        <taxon>Chryseotaleaceae</taxon>
        <taxon>Dawidia</taxon>
    </lineage>
</organism>
<dbReference type="Proteomes" id="UP001319080">
    <property type="component" value="Unassembled WGS sequence"/>
</dbReference>
<keyword evidence="3" id="KW-1185">Reference proteome</keyword>
<feature type="transmembrane region" description="Helical" evidence="1">
    <location>
        <begin position="31"/>
        <end position="53"/>
    </location>
</feature>
<evidence type="ECO:0000313" key="3">
    <source>
        <dbReference type="Proteomes" id="UP001319080"/>
    </source>
</evidence>
<protein>
    <submittedName>
        <fullName evidence="2">DUF4407 domain-containing protein</fullName>
    </submittedName>
</protein>